<reference evidence="2" key="1">
    <citation type="submission" date="2014-12" db="EMBL/GenBank/DDBJ databases">
        <title>Insight into the proteome of Arion vulgaris.</title>
        <authorList>
            <person name="Aradska J."/>
            <person name="Bulat T."/>
            <person name="Smidak R."/>
            <person name="Sarate P."/>
            <person name="Gangsoo J."/>
            <person name="Sialana F."/>
            <person name="Bilban M."/>
            <person name="Lubec G."/>
        </authorList>
    </citation>
    <scope>NUCLEOTIDE SEQUENCE</scope>
    <source>
        <tissue evidence="2">Skin</tissue>
    </source>
</reference>
<evidence type="ECO:0000313" key="2">
    <source>
        <dbReference type="EMBL" id="CEK83710.1"/>
    </source>
</evidence>
<gene>
    <name evidence="2" type="primary">ORF138640</name>
</gene>
<name>A0A0B7AV10_9EUPU</name>
<dbReference type="AlphaFoldDB" id="A0A0B7AV10"/>
<dbReference type="EMBL" id="HACG01036845">
    <property type="protein sequence ID" value="CEK83710.1"/>
    <property type="molecule type" value="Transcribed_RNA"/>
</dbReference>
<protein>
    <submittedName>
        <fullName evidence="2">Uncharacterized protein</fullName>
    </submittedName>
</protein>
<feature type="region of interest" description="Disordered" evidence="1">
    <location>
        <begin position="14"/>
        <end position="45"/>
    </location>
</feature>
<sequence>MWCRRKPTILVPHLENNDTKEPSKPVFTGDNTMNMSELDNDDTNDNYEEVVNPCQTSFSREQYDYENEQDDKGENIYGNNI</sequence>
<evidence type="ECO:0000256" key="1">
    <source>
        <dbReference type="SAM" id="MobiDB-lite"/>
    </source>
</evidence>
<accession>A0A0B7AV10</accession>
<proteinExistence type="predicted"/>
<feature type="region of interest" description="Disordered" evidence="1">
    <location>
        <begin position="57"/>
        <end position="81"/>
    </location>
</feature>
<organism evidence="2">
    <name type="scientific">Arion vulgaris</name>
    <dbReference type="NCBI Taxonomy" id="1028688"/>
    <lineage>
        <taxon>Eukaryota</taxon>
        <taxon>Metazoa</taxon>
        <taxon>Spiralia</taxon>
        <taxon>Lophotrochozoa</taxon>
        <taxon>Mollusca</taxon>
        <taxon>Gastropoda</taxon>
        <taxon>Heterobranchia</taxon>
        <taxon>Euthyneura</taxon>
        <taxon>Panpulmonata</taxon>
        <taxon>Eupulmonata</taxon>
        <taxon>Stylommatophora</taxon>
        <taxon>Helicina</taxon>
        <taxon>Arionoidea</taxon>
        <taxon>Arionidae</taxon>
        <taxon>Arion</taxon>
    </lineage>
</organism>